<dbReference type="EMBL" id="QRUN01000009">
    <property type="protein sequence ID" value="RGR68560.1"/>
    <property type="molecule type" value="Genomic_DNA"/>
</dbReference>
<gene>
    <name evidence="7" type="primary">lytR_11</name>
    <name evidence="11" type="ORF">DW654_15505</name>
    <name evidence="10" type="ORF">DW707_15700</name>
    <name evidence="9" type="ORF">DWY29_08415</name>
    <name evidence="8" type="ORF">DWY96_05860</name>
    <name evidence="7" type="ORF">ERS852444_03254</name>
    <name evidence="6" type="ORF">RIL183_21041</name>
</gene>
<evidence type="ECO:0000256" key="1">
    <source>
        <dbReference type="ARBA" id="ARBA00018672"/>
    </source>
</evidence>
<evidence type="ECO:0000313" key="12">
    <source>
        <dbReference type="Proteomes" id="UP000049828"/>
    </source>
</evidence>
<dbReference type="Proteomes" id="UP000283738">
    <property type="component" value="Unassembled WGS sequence"/>
</dbReference>
<evidence type="ECO:0000256" key="2">
    <source>
        <dbReference type="ARBA" id="ARBA00024867"/>
    </source>
</evidence>
<evidence type="ECO:0000259" key="4">
    <source>
        <dbReference type="PROSITE" id="PS50110"/>
    </source>
</evidence>
<feature type="domain" description="Response regulatory" evidence="4">
    <location>
        <begin position="2"/>
        <end position="119"/>
    </location>
</feature>
<reference evidence="12" key="1">
    <citation type="submission" date="2015-05" db="EMBL/GenBank/DDBJ databases">
        <authorList>
            <consortium name="Pathogen Informatics"/>
        </authorList>
    </citation>
    <scope>NUCLEOTIDE SEQUENCE [LARGE SCALE GENOMIC DNA]</scope>
    <source>
        <strain evidence="7 13">2789STDY5608887</strain>
        <strain evidence="12">L1-83</strain>
    </source>
</reference>
<name>A0A0M6WNK4_9FIRM</name>
<evidence type="ECO:0000256" key="3">
    <source>
        <dbReference type="PROSITE-ProRule" id="PRU00169"/>
    </source>
</evidence>
<evidence type="ECO:0000313" key="11">
    <source>
        <dbReference type="EMBL" id="RHF81496.1"/>
    </source>
</evidence>
<dbReference type="InterPro" id="IPR001789">
    <property type="entry name" value="Sig_transdc_resp-reg_receiver"/>
</dbReference>
<evidence type="ECO:0000313" key="10">
    <source>
        <dbReference type="EMBL" id="RHE92303.1"/>
    </source>
</evidence>
<keyword evidence="8" id="KW-0238">DNA-binding</keyword>
<feature type="modified residue" description="4-aspartylphosphate" evidence="3">
    <location>
        <position position="56"/>
    </location>
</feature>
<protein>
    <recommendedName>
        <fullName evidence="1">Stage 0 sporulation protein A homolog</fullName>
    </recommendedName>
</protein>
<dbReference type="Proteomes" id="UP000283701">
    <property type="component" value="Unassembled WGS sequence"/>
</dbReference>
<dbReference type="RefSeq" id="WP_055039640.1">
    <property type="nucleotide sequence ID" value="NZ_CVRS01000069.1"/>
</dbReference>
<dbReference type="GO" id="GO:0000156">
    <property type="term" value="F:phosphorelay response regulator activity"/>
    <property type="evidence" value="ECO:0007669"/>
    <property type="project" value="InterPro"/>
</dbReference>
<evidence type="ECO:0000313" key="8">
    <source>
        <dbReference type="EMBL" id="RGQ51329.1"/>
    </source>
</evidence>
<dbReference type="Pfam" id="PF00072">
    <property type="entry name" value="Response_reg"/>
    <property type="match status" value="1"/>
</dbReference>
<evidence type="ECO:0000259" key="5">
    <source>
        <dbReference type="PROSITE" id="PS50930"/>
    </source>
</evidence>
<dbReference type="Gene3D" id="3.40.50.2300">
    <property type="match status" value="1"/>
</dbReference>
<dbReference type="GO" id="GO:0003677">
    <property type="term" value="F:DNA binding"/>
    <property type="evidence" value="ECO:0007669"/>
    <property type="project" value="UniProtKB-KW"/>
</dbReference>
<keyword evidence="12" id="KW-1185">Reference proteome</keyword>
<reference evidence="14 15" key="3">
    <citation type="submission" date="2018-08" db="EMBL/GenBank/DDBJ databases">
        <title>A genome reference for cultivated species of the human gut microbiota.</title>
        <authorList>
            <person name="Zou Y."/>
            <person name="Xue W."/>
            <person name="Luo G."/>
        </authorList>
    </citation>
    <scope>NUCLEOTIDE SEQUENCE [LARGE SCALE GENOMIC DNA]</scope>
    <source>
        <strain evidence="9 16">AF24-4</strain>
        <strain evidence="8 15">AF28-15</strain>
        <strain evidence="11 14">AM23-23AC</strain>
        <strain evidence="10 17">AM27-11</strain>
    </source>
</reference>
<evidence type="ECO:0000313" key="9">
    <source>
        <dbReference type="EMBL" id="RGR68560.1"/>
    </source>
</evidence>
<feature type="domain" description="HTH LytTR-type" evidence="5">
    <location>
        <begin position="129"/>
        <end position="229"/>
    </location>
</feature>
<dbReference type="SMART" id="SM00448">
    <property type="entry name" value="REC"/>
    <property type="match status" value="1"/>
</dbReference>
<proteinExistence type="predicted"/>
<evidence type="ECO:0000313" key="15">
    <source>
        <dbReference type="Proteomes" id="UP000283738"/>
    </source>
</evidence>
<dbReference type="Proteomes" id="UP000285820">
    <property type="component" value="Unassembled WGS sequence"/>
</dbReference>
<dbReference type="AlphaFoldDB" id="A0A0M6WNK4"/>
<evidence type="ECO:0000313" key="13">
    <source>
        <dbReference type="Proteomes" id="UP000095453"/>
    </source>
</evidence>
<dbReference type="Proteomes" id="UP000049828">
    <property type="component" value="Unassembled WGS sequence"/>
</dbReference>
<reference evidence="6" key="2">
    <citation type="submission" date="2015-05" db="EMBL/GenBank/DDBJ databases">
        <authorList>
            <person name="Wang D.B."/>
            <person name="Wang M."/>
        </authorList>
    </citation>
    <scope>NUCLEOTIDE SEQUENCE [LARGE SCALE GENOMIC DNA]</scope>
    <source>
        <strain evidence="6">L1-83</strain>
    </source>
</reference>
<dbReference type="PROSITE" id="PS50110">
    <property type="entry name" value="RESPONSE_REGULATORY"/>
    <property type="match status" value="1"/>
</dbReference>
<dbReference type="GeneID" id="75161701"/>
<dbReference type="Proteomes" id="UP000095453">
    <property type="component" value="Unassembled WGS sequence"/>
</dbReference>
<dbReference type="EMBL" id="QRHP01000026">
    <property type="protein sequence ID" value="RHF81496.1"/>
    <property type="molecule type" value="Genomic_DNA"/>
</dbReference>
<dbReference type="InterPro" id="IPR046947">
    <property type="entry name" value="LytR-like"/>
</dbReference>
<dbReference type="Pfam" id="PF04397">
    <property type="entry name" value="LytTR"/>
    <property type="match status" value="1"/>
</dbReference>
<dbReference type="SMART" id="SM00850">
    <property type="entry name" value="LytTR"/>
    <property type="match status" value="1"/>
</dbReference>
<dbReference type="EMBL" id="CYXX01000036">
    <property type="protein sequence ID" value="CUN29087.1"/>
    <property type="molecule type" value="Genomic_DNA"/>
</dbReference>
<dbReference type="InterPro" id="IPR011006">
    <property type="entry name" value="CheY-like_superfamily"/>
</dbReference>
<organism evidence="6 12">
    <name type="scientific">Roseburia inulinivorans</name>
    <dbReference type="NCBI Taxonomy" id="360807"/>
    <lineage>
        <taxon>Bacteria</taxon>
        <taxon>Bacillati</taxon>
        <taxon>Bacillota</taxon>
        <taxon>Clostridia</taxon>
        <taxon>Lachnospirales</taxon>
        <taxon>Lachnospiraceae</taxon>
        <taxon>Roseburia</taxon>
    </lineage>
</organism>
<sequence length="235" mass="27724">MRILICDDDALIVEQLQKYIRNFFEKIGVKCPELVCFSDGESLLADKGEKDILFLDVEMPGMNGIYVGNELKKRNDNIIIFIVTSYSEYLDEAMRFHVFRYLSKPLDKQRFFRNMKDAVDLYNTMTIKIPIETKQGVHTLPASSVIAVEAQGRKVVIHTTQRDFESIRNMQYWLELLPKNCFFQTHRSFIINFEHVTDFDRTLVHMADEQFHAYLTKRKYSAFKEAYLLYLDSTR</sequence>
<dbReference type="OrthoDB" id="9774865at2"/>
<dbReference type="EMBL" id="QRTF01000009">
    <property type="protein sequence ID" value="RGQ51329.1"/>
    <property type="molecule type" value="Genomic_DNA"/>
</dbReference>
<dbReference type="SUPFAM" id="SSF52172">
    <property type="entry name" value="CheY-like"/>
    <property type="match status" value="1"/>
</dbReference>
<dbReference type="Proteomes" id="UP000286271">
    <property type="component" value="Unassembled WGS sequence"/>
</dbReference>
<accession>A0A0M6WNK4</accession>
<dbReference type="InterPro" id="IPR007492">
    <property type="entry name" value="LytTR_DNA-bd_dom"/>
</dbReference>
<dbReference type="EMBL" id="CVRS01000069">
    <property type="protein sequence ID" value="CRL37823.1"/>
    <property type="molecule type" value="Genomic_DNA"/>
</dbReference>
<dbReference type="EMBL" id="QSKW01000035">
    <property type="protein sequence ID" value="RHE92303.1"/>
    <property type="molecule type" value="Genomic_DNA"/>
</dbReference>
<dbReference type="PANTHER" id="PTHR37299">
    <property type="entry name" value="TRANSCRIPTIONAL REGULATOR-RELATED"/>
    <property type="match status" value="1"/>
</dbReference>
<evidence type="ECO:0000313" key="16">
    <source>
        <dbReference type="Proteomes" id="UP000285820"/>
    </source>
</evidence>
<dbReference type="Gene3D" id="2.40.50.1020">
    <property type="entry name" value="LytTr DNA-binding domain"/>
    <property type="match status" value="1"/>
</dbReference>
<keyword evidence="3" id="KW-0597">Phosphoprotein</keyword>
<evidence type="ECO:0000313" key="14">
    <source>
        <dbReference type="Proteomes" id="UP000283701"/>
    </source>
</evidence>
<evidence type="ECO:0000313" key="7">
    <source>
        <dbReference type="EMBL" id="CUN29087.1"/>
    </source>
</evidence>
<evidence type="ECO:0000313" key="17">
    <source>
        <dbReference type="Proteomes" id="UP000286271"/>
    </source>
</evidence>
<comment type="function">
    <text evidence="2">May play the central regulatory role in sporulation. It may be an element of the effector pathway responsible for the activation of sporulation genes in response to nutritional stress. Spo0A may act in concert with spo0H (a sigma factor) to control the expression of some genes that are critical to the sporulation process.</text>
</comment>
<dbReference type="PANTHER" id="PTHR37299:SF1">
    <property type="entry name" value="STAGE 0 SPORULATION PROTEIN A HOMOLOG"/>
    <property type="match status" value="1"/>
</dbReference>
<dbReference type="PROSITE" id="PS50930">
    <property type="entry name" value="HTH_LYTTR"/>
    <property type="match status" value="1"/>
</dbReference>
<evidence type="ECO:0000313" key="6">
    <source>
        <dbReference type="EMBL" id="CRL37823.1"/>
    </source>
</evidence>